<name>A0AAP0HSB4_9MAGN</name>
<keyword evidence="1" id="KW-0472">Membrane</keyword>
<accession>A0AAP0HSB4</accession>
<evidence type="ECO:0000313" key="3">
    <source>
        <dbReference type="Proteomes" id="UP001419268"/>
    </source>
</evidence>
<dbReference type="AlphaFoldDB" id="A0AAP0HSB4"/>
<dbReference type="EMBL" id="JBBNAG010000011">
    <property type="protein sequence ID" value="KAK9095277.1"/>
    <property type="molecule type" value="Genomic_DNA"/>
</dbReference>
<keyword evidence="1" id="KW-0812">Transmembrane</keyword>
<reference evidence="2 3" key="1">
    <citation type="submission" date="2024-01" db="EMBL/GenBank/DDBJ databases">
        <title>Genome assemblies of Stephania.</title>
        <authorList>
            <person name="Yang L."/>
        </authorList>
    </citation>
    <scope>NUCLEOTIDE SEQUENCE [LARGE SCALE GENOMIC DNA]</scope>
    <source>
        <strain evidence="2">JXDWG</strain>
        <tissue evidence="2">Leaf</tissue>
    </source>
</reference>
<organism evidence="2 3">
    <name type="scientific">Stephania cephalantha</name>
    <dbReference type="NCBI Taxonomy" id="152367"/>
    <lineage>
        <taxon>Eukaryota</taxon>
        <taxon>Viridiplantae</taxon>
        <taxon>Streptophyta</taxon>
        <taxon>Embryophyta</taxon>
        <taxon>Tracheophyta</taxon>
        <taxon>Spermatophyta</taxon>
        <taxon>Magnoliopsida</taxon>
        <taxon>Ranunculales</taxon>
        <taxon>Menispermaceae</taxon>
        <taxon>Menispermoideae</taxon>
        <taxon>Cissampelideae</taxon>
        <taxon>Stephania</taxon>
    </lineage>
</organism>
<dbReference type="Proteomes" id="UP001419268">
    <property type="component" value="Unassembled WGS sequence"/>
</dbReference>
<keyword evidence="1" id="KW-1133">Transmembrane helix</keyword>
<proteinExistence type="predicted"/>
<sequence>MLVYVFIWLLRFDDFFRSRMDQNWELIAYIVGWRCAFISEVLVLVWLYCSMNW</sequence>
<evidence type="ECO:0000256" key="1">
    <source>
        <dbReference type="SAM" id="Phobius"/>
    </source>
</evidence>
<protein>
    <submittedName>
        <fullName evidence="2">Uncharacterized protein</fullName>
    </submittedName>
</protein>
<feature type="transmembrane region" description="Helical" evidence="1">
    <location>
        <begin position="26"/>
        <end position="49"/>
    </location>
</feature>
<comment type="caution">
    <text evidence="2">The sequence shown here is derived from an EMBL/GenBank/DDBJ whole genome shotgun (WGS) entry which is preliminary data.</text>
</comment>
<gene>
    <name evidence="2" type="ORF">Scep_026746</name>
</gene>
<keyword evidence="3" id="KW-1185">Reference proteome</keyword>
<evidence type="ECO:0000313" key="2">
    <source>
        <dbReference type="EMBL" id="KAK9095277.1"/>
    </source>
</evidence>